<reference evidence="3" key="1">
    <citation type="submission" date="2020-12" db="EMBL/GenBank/DDBJ databases">
        <title>Clostridium thailandense sp. nov., a novel acetogenic bacterium isolated from peat land soil in Thailand.</title>
        <authorList>
            <person name="Chaikitkaew S."/>
            <person name="Birkeland N.K."/>
        </authorList>
    </citation>
    <scope>NUCLEOTIDE SEQUENCE</scope>
    <source>
        <strain evidence="3">DSM 17425</strain>
    </source>
</reference>
<dbReference type="GO" id="GO:0009253">
    <property type="term" value="P:peptidoglycan catabolic process"/>
    <property type="evidence" value="ECO:0007669"/>
    <property type="project" value="InterPro"/>
</dbReference>
<name>A0A934M5E5_9CLOT</name>
<dbReference type="GO" id="GO:0030288">
    <property type="term" value="C:outer membrane-bounded periplasmic space"/>
    <property type="evidence" value="ECO:0007669"/>
    <property type="project" value="TreeGrafter"/>
</dbReference>
<accession>A0A934M5E5</accession>
<dbReference type="Gene3D" id="3.40.630.40">
    <property type="entry name" value="Zn-dependent exopeptidases"/>
    <property type="match status" value="1"/>
</dbReference>
<dbReference type="EMBL" id="JAEEGB010000014">
    <property type="protein sequence ID" value="MBI6873523.1"/>
    <property type="molecule type" value="Genomic_DNA"/>
</dbReference>
<dbReference type="InterPro" id="IPR050695">
    <property type="entry name" value="N-acetylmuramoyl_amidase_3"/>
</dbReference>
<evidence type="ECO:0000313" key="3">
    <source>
        <dbReference type="EMBL" id="MBI6873523.1"/>
    </source>
</evidence>
<evidence type="ECO:0000313" key="4">
    <source>
        <dbReference type="Proteomes" id="UP000622687"/>
    </source>
</evidence>
<dbReference type="InterPro" id="IPR002508">
    <property type="entry name" value="MurNAc-LAA_cat"/>
</dbReference>
<dbReference type="GO" id="GO:0008745">
    <property type="term" value="F:N-acetylmuramoyl-L-alanine amidase activity"/>
    <property type="evidence" value="ECO:0007669"/>
    <property type="project" value="InterPro"/>
</dbReference>
<dbReference type="SMART" id="SM00646">
    <property type="entry name" value="Ami_3"/>
    <property type="match status" value="1"/>
</dbReference>
<keyword evidence="1" id="KW-0378">Hydrolase</keyword>
<dbReference type="PANTHER" id="PTHR30404:SF0">
    <property type="entry name" value="N-ACETYLMURAMOYL-L-ALANINE AMIDASE AMIC"/>
    <property type="match status" value="1"/>
</dbReference>
<dbReference type="AlphaFoldDB" id="A0A934M5E5"/>
<sequence>MRIGNRKRFLFSCIFFTMIMLLFGKAVNPVYEKVLGEPYSPMVKAIDKNNKFKKPIREYTIVLDAGHGGIDNGTSYKDMYEKYLTFKIVKYAEAYLKDKGCKVILTRNEDKLIPLKKIGEKVNEANADAFVSIHINSINDVTFKGITTYYYDAKGYQKDERMNLAQIIEKEAIKDDGWENKGIRRENFAVLRYSKIPCVLVECGFITNKEDREKLSKEEVLKRLAENISNGTIEYLESVK</sequence>
<dbReference type="Pfam" id="PF01520">
    <property type="entry name" value="Amidase_3"/>
    <property type="match status" value="1"/>
</dbReference>
<protein>
    <submittedName>
        <fullName evidence="3">N-acetylmuramoyl-L-alanine amidase</fullName>
    </submittedName>
</protein>
<gene>
    <name evidence="3" type="ORF">I6U51_12510</name>
</gene>
<evidence type="ECO:0000259" key="2">
    <source>
        <dbReference type="SMART" id="SM00646"/>
    </source>
</evidence>
<dbReference type="Proteomes" id="UP000622687">
    <property type="component" value="Unassembled WGS sequence"/>
</dbReference>
<feature type="domain" description="MurNAc-LAA" evidence="2">
    <location>
        <begin position="119"/>
        <end position="233"/>
    </location>
</feature>
<dbReference type="PANTHER" id="PTHR30404">
    <property type="entry name" value="N-ACETYLMURAMOYL-L-ALANINE AMIDASE"/>
    <property type="match status" value="1"/>
</dbReference>
<keyword evidence="4" id="KW-1185">Reference proteome</keyword>
<organism evidence="3 4">
    <name type="scientific">Clostridium aciditolerans</name>
    <dbReference type="NCBI Taxonomy" id="339861"/>
    <lineage>
        <taxon>Bacteria</taxon>
        <taxon>Bacillati</taxon>
        <taxon>Bacillota</taxon>
        <taxon>Clostridia</taxon>
        <taxon>Eubacteriales</taxon>
        <taxon>Clostridiaceae</taxon>
        <taxon>Clostridium</taxon>
    </lineage>
</organism>
<dbReference type="CDD" id="cd02696">
    <property type="entry name" value="MurNAc-LAA"/>
    <property type="match status" value="1"/>
</dbReference>
<dbReference type="SUPFAM" id="SSF53187">
    <property type="entry name" value="Zn-dependent exopeptidases"/>
    <property type="match status" value="1"/>
</dbReference>
<comment type="caution">
    <text evidence="3">The sequence shown here is derived from an EMBL/GenBank/DDBJ whole genome shotgun (WGS) entry which is preliminary data.</text>
</comment>
<proteinExistence type="predicted"/>
<evidence type="ECO:0000256" key="1">
    <source>
        <dbReference type="ARBA" id="ARBA00022801"/>
    </source>
</evidence>